<dbReference type="Gene3D" id="2.20.25.110">
    <property type="entry name" value="S-adenosyl-L-methionine-dependent methyltransferases"/>
    <property type="match status" value="1"/>
</dbReference>
<evidence type="ECO:0000256" key="1">
    <source>
        <dbReference type="ARBA" id="ARBA00022679"/>
    </source>
</evidence>
<dbReference type="HOGENOM" id="CLU_069129_1_2_10"/>
<dbReference type="AlphaFoldDB" id="B3EJ36"/>
<dbReference type="SUPFAM" id="SSF53335">
    <property type="entry name" value="S-adenosyl-L-methionine-dependent methyltransferases"/>
    <property type="match status" value="1"/>
</dbReference>
<dbReference type="Pfam" id="PF13649">
    <property type="entry name" value="Methyltransf_25"/>
    <property type="match status" value="1"/>
</dbReference>
<dbReference type="GO" id="GO:0032259">
    <property type="term" value="P:methylation"/>
    <property type="evidence" value="ECO:0007669"/>
    <property type="project" value="UniProtKB-KW"/>
</dbReference>
<feature type="domain" description="Methyltransferase" evidence="2">
    <location>
        <begin position="54"/>
        <end position="149"/>
    </location>
</feature>
<dbReference type="InterPro" id="IPR029063">
    <property type="entry name" value="SAM-dependent_MTases_sf"/>
</dbReference>
<dbReference type="EMBL" id="CP001101">
    <property type="protein sequence ID" value="ACE04236.1"/>
    <property type="molecule type" value="Genomic_DNA"/>
</dbReference>
<organism evidence="3">
    <name type="scientific">Chlorobium phaeobacteroides (strain BS1)</name>
    <dbReference type="NCBI Taxonomy" id="331678"/>
    <lineage>
        <taxon>Bacteria</taxon>
        <taxon>Pseudomonadati</taxon>
        <taxon>Chlorobiota</taxon>
        <taxon>Chlorobiia</taxon>
        <taxon>Chlorobiales</taxon>
        <taxon>Chlorobiaceae</taxon>
        <taxon>Chlorobium/Pelodictyon group</taxon>
        <taxon>Chlorobium</taxon>
    </lineage>
</organism>
<dbReference type="PANTHER" id="PTHR43861">
    <property type="entry name" value="TRANS-ACONITATE 2-METHYLTRANSFERASE-RELATED"/>
    <property type="match status" value="1"/>
</dbReference>
<protein>
    <submittedName>
        <fullName evidence="3">Methyltransferase type 11</fullName>
    </submittedName>
</protein>
<name>B3EJ36_CHLPB</name>
<sequence length="261" mass="30091">MTDTPEKEWFAEWFNHPLYLKVYSHRDETEANTCLATILQKTNMDSLTPEDIQVLDIACGAGRHALEFARRGYMTTANDLSPFLLECTQTRASEENLSLACTRQDMRHLSADNAYDLIVQLFSSFGYFKTRDEDLQVLRNVHHALKPDGWYVLDLINPVFLKKNLTPFSSRTIDDLTITETRSIENDCVRKQITISSLEETLSFEESVRLYKPETIKEMLDSAGFTIMEIYGEYEGSAFDEETSPRMMLFARKKRSESAEC</sequence>
<keyword evidence="3" id="KW-0489">Methyltransferase</keyword>
<dbReference type="eggNOG" id="COG2227">
    <property type="taxonomic scope" value="Bacteria"/>
</dbReference>
<dbReference type="KEGG" id="cpb:Cphamn1_1306"/>
<gene>
    <name evidence="3" type="ordered locus">Cphamn1_1306</name>
</gene>
<proteinExistence type="predicted"/>
<keyword evidence="1 3" id="KW-0808">Transferase</keyword>
<dbReference type="Gene3D" id="3.40.50.150">
    <property type="entry name" value="Vaccinia Virus protein VP39"/>
    <property type="match status" value="1"/>
</dbReference>
<dbReference type="CDD" id="cd02440">
    <property type="entry name" value="AdoMet_MTases"/>
    <property type="match status" value="1"/>
</dbReference>
<dbReference type="STRING" id="331678.Cphamn1_1306"/>
<accession>B3EJ36</accession>
<reference evidence="3" key="1">
    <citation type="submission" date="2008-06" db="EMBL/GenBank/DDBJ databases">
        <title>Complete sequence of Chlorobium phaeobacteroides BS1.</title>
        <authorList>
            <consortium name="US DOE Joint Genome Institute"/>
            <person name="Lucas S."/>
            <person name="Copeland A."/>
            <person name="Lapidus A."/>
            <person name="Glavina del Rio T."/>
            <person name="Dalin E."/>
            <person name="Tice H."/>
            <person name="Bruce D."/>
            <person name="Goodwin L."/>
            <person name="Pitluck S."/>
            <person name="Schmutz J."/>
            <person name="Larimer F."/>
            <person name="Land M."/>
            <person name="Hauser L."/>
            <person name="Kyrpides N."/>
            <person name="Ovchinnikova G."/>
            <person name="Li T."/>
            <person name="Liu Z."/>
            <person name="Zhao F."/>
            <person name="Overmann J."/>
            <person name="Bryant D.A."/>
            <person name="Richardson P."/>
        </authorList>
    </citation>
    <scope>NUCLEOTIDE SEQUENCE [LARGE SCALE GENOMIC DNA]</scope>
    <source>
        <strain evidence="3">BS1</strain>
    </source>
</reference>
<dbReference type="GO" id="GO:0008168">
    <property type="term" value="F:methyltransferase activity"/>
    <property type="evidence" value="ECO:0007669"/>
    <property type="project" value="UniProtKB-KW"/>
</dbReference>
<evidence type="ECO:0000259" key="2">
    <source>
        <dbReference type="Pfam" id="PF13649"/>
    </source>
</evidence>
<dbReference type="InterPro" id="IPR041698">
    <property type="entry name" value="Methyltransf_25"/>
</dbReference>
<evidence type="ECO:0000313" key="3">
    <source>
        <dbReference type="EMBL" id="ACE04236.1"/>
    </source>
</evidence>
<dbReference type="OrthoDB" id="9789123at2"/>